<protein>
    <recommendedName>
        <fullName evidence="7">transketolase</fullName>
        <ecNumber evidence="7">2.2.1.1</ecNumber>
    </recommendedName>
</protein>
<evidence type="ECO:0000256" key="1">
    <source>
        <dbReference type="ARBA" id="ARBA00001913"/>
    </source>
</evidence>
<comment type="cofactor">
    <cofactor evidence="4">
        <name>Mg(2+)</name>
        <dbReference type="ChEBI" id="CHEBI:18420"/>
    </cofactor>
</comment>
<dbReference type="InterPro" id="IPR033247">
    <property type="entry name" value="Transketolase_fam"/>
</dbReference>
<reference evidence="15" key="3">
    <citation type="submission" date="2016-10" db="UniProtKB">
        <authorList>
            <consortium name="VectorBase"/>
        </authorList>
    </citation>
    <scope>IDENTIFICATION</scope>
    <source>
        <strain evidence="15">BB02</strain>
    </source>
</reference>
<dbReference type="Pfam" id="PF22613">
    <property type="entry name" value="Transketolase_C_1"/>
    <property type="match status" value="1"/>
</dbReference>
<dbReference type="FunFam" id="3.40.50.970:FF:000045">
    <property type="entry name" value="Transketolase"/>
    <property type="match status" value="1"/>
</dbReference>
<name>A0A182Z7B1_BIOGL</name>
<evidence type="ECO:0000256" key="11">
    <source>
        <dbReference type="ARBA" id="ARBA00022842"/>
    </source>
</evidence>
<comment type="cofactor">
    <cofactor evidence="3">
        <name>Co(2+)</name>
        <dbReference type="ChEBI" id="CHEBI:48828"/>
    </cofactor>
</comment>
<dbReference type="PROSITE" id="PS00802">
    <property type="entry name" value="TRANSKETOLASE_2"/>
    <property type="match status" value="1"/>
</dbReference>
<evidence type="ECO:0000256" key="12">
    <source>
        <dbReference type="ARBA" id="ARBA00023052"/>
    </source>
</evidence>
<evidence type="ECO:0000256" key="6">
    <source>
        <dbReference type="ARBA" id="ARBA00011738"/>
    </source>
</evidence>
<dbReference type="SUPFAM" id="SSF52518">
    <property type="entry name" value="Thiamin diphosphate-binding fold (THDP-binding)"/>
    <property type="match status" value="1"/>
</dbReference>
<evidence type="ECO:0000313" key="15">
    <source>
        <dbReference type="EnsemblMetazoa" id="BGLB005019-PA"/>
    </source>
</evidence>
<evidence type="ECO:0000256" key="10">
    <source>
        <dbReference type="ARBA" id="ARBA00022837"/>
    </source>
</evidence>
<evidence type="ECO:0000256" key="2">
    <source>
        <dbReference type="ARBA" id="ARBA00001936"/>
    </source>
</evidence>
<dbReference type="InterPro" id="IPR009014">
    <property type="entry name" value="Transketo_C/PFOR_II"/>
</dbReference>
<dbReference type="EnsemblMetazoa" id="BGLB005019-RA">
    <property type="protein sequence ID" value="BGLB005019-PA"/>
    <property type="gene ID" value="BGLB005019"/>
</dbReference>
<evidence type="ECO:0000256" key="7">
    <source>
        <dbReference type="ARBA" id="ARBA00013152"/>
    </source>
</evidence>
<dbReference type="GO" id="GO:0005829">
    <property type="term" value="C:cytosol"/>
    <property type="evidence" value="ECO:0007669"/>
    <property type="project" value="TreeGrafter"/>
</dbReference>
<dbReference type="InterPro" id="IPR005475">
    <property type="entry name" value="Transketolase-like_Pyr-bd"/>
</dbReference>
<gene>
    <name evidence="15" type="primary">106060516</name>
</gene>
<dbReference type="EC" id="2.2.1.1" evidence="7"/>
<evidence type="ECO:0000259" key="14">
    <source>
        <dbReference type="SMART" id="SM00861"/>
    </source>
</evidence>
<dbReference type="AlphaFoldDB" id="A0A182Z7B1"/>
<dbReference type="InterPro" id="IPR055152">
    <property type="entry name" value="Transketolase-like_C_2"/>
</dbReference>
<reference evidence="15" key="4">
    <citation type="submission" date="2021-01" db="UniProtKB">
        <authorList>
            <consortium name="EnsemblMetazoa"/>
        </authorList>
    </citation>
    <scope>IDENTIFICATION</scope>
    <source>
        <strain evidence="15">BB02</strain>
    </source>
</reference>
<sequence length="299" mass="32785">MLVELMPNIIGGSADLSASNNVFIGKSVPIAKDNFNGNYIYYGIREHAMSAIMNGLALSGFVPYGGTFLVFSDYCRPAIRLSAMMGLHVIYIMTHDSIGVGEDGPTHQPIEHLASLRAIPNLFVFRPADAYETIECWRIAMSIQDAPSMLVLSRQDVDFFSNIVSDDIVNGAYVVHATSSRPVVGIFSSGSDVAMAISVANELSESFCIYSKVISCPCLELFDEAGDVYKDSIFEDIKLKVVIESASEYGWSKYVGNNAMMFCIDSFGVSGKCEDVYNYFGLNPKIIAERVVERFIGAR</sequence>
<accession>A0A182Z7B1</accession>
<evidence type="ECO:0000256" key="9">
    <source>
        <dbReference type="ARBA" id="ARBA00022723"/>
    </source>
</evidence>
<comment type="cofactor">
    <cofactor evidence="2">
        <name>Mn(2+)</name>
        <dbReference type="ChEBI" id="CHEBI:29035"/>
    </cofactor>
</comment>
<reference evidence="15" key="1">
    <citation type="journal article" date="2004" name="J. Parasitol.">
        <title>The mitochondrial genome of Biomphalaria glabrata (Gastropoda: Basommatophora), intermediate host of Schistosoma mansoni.</title>
        <authorList>
            <person name="DeJong R.J."/>
            <person name="Emery A.M."/>
            <person name="Adema C.M."/>
        </authorList>
    </citation>
    <scope>NUCLEOTIDE SEQUENCE</scope>
    <source>
        <strain evidence="15">BB02</strain>
    </source>
</reference>
<keyword evidence="10" id="KW-0106">Calcium</keyword>
<reference evidence="15" key="2">
    <citation type="submission" date="2013-03" db="EMBL/GenBank/DDBJ databases">
        <title>Sequence assembly of the Biomphalaria glabrata genome version 4.3.</title>
        <authorList>
            <person name="Warren W."/>
            <person name="Wilson R.K."/>
            <person name="Hillier L.W."/>
            <person name="Minx P."/>
        </authorList>
    </citation>
    <scope>NUCLEOTIDE SEQUENCE</scope>
    <source>
        <strain evidence="15">BB02</strain>
    </source>
</reference>
<comment type="catalytic activity">
    <reaction evidence="13">
        <text>D-sedoheptulose 7-phosphate + D-glyceraldehyde 3-phosphate = aldehydo-D-ribose 5-phosphate + D-xylulose 5-phosphate</text>
        <dbReference type="Rhea" id="RHEA:10508"/>
        <dbReference type="ChEBI" id="CHEBI:57483"/>
        <dbReference type="ChEBI" id="CHEBI:57737"/>
        <dbReference type="ChEBI" id="CHEBI:58273"/>
        <dbReference type="ChEBI" id="CHEBI:59776"/>
        <dbReference type="EC" id="2.2.1.1"/>
    </reaction>
</comment>
<dbReference type="Gene3D" id="3.40.50.970">
    <property type="match status" value="1"/>
</dbReference>
<dbReference type="PANTHER" id="PTHR43522">
    <property type="entry name" value="TRANSKETOLASE"/>
    <property type="match status" value="1"/>
</dbReference>
<dbReference type="CDD" id="cd07033">
    <property type="entry name" value="TPP_PYR_DXS_TK_like"/>
    <property type="match status" value="1"/>
</dbReference>
<feature type="domain" description="Transketolase-like pyrimidine-binding" evidence="14">
    <location>
        <begin position="2"/>
        <end position="159"/>
    </location>
</feature>
<dbReference type="GO" id="GO:0046872">
    <property type="term" value="F:metal ion binding"/>
    <property type="evidence" value="ECO:0007669"/>
    <property type="project" value="UniProtKB-KW"/>
</dbReference>
<evidence type="ECO:0000256" key="5">
    <source>
        <dbReference type="ARBA" id="ARBA00001964"/>
    </source>
</evidence>
<dbReference type="SUPFAM" id="SSF52922">
    <property type="entry name" value="TK C-terminal domain-like"/>
    <property type="match status" value="1"/>
</dbReference>
<evidence type="ECO:0000256" key="8">
    <source>
        <dbReference type="ARBA" id="ARBA00022679"/>
    </source>
</evidence>
<evidence type="ECO:0000256" key="4">
    <source>
        <dbReference type="ARBA" id="ARBA00001946"/>
    </source>
</evidence>
<keyword evidence="12" id="KW-0786">Thiamine pyrophosphate</keyword>
<evidence type="ECO:0000256" key="3">
    <source>
        <dbReference type="ARBA" id="ARBA00001941"/>
    </source>
</evidence>
<organism evidence="15 16">
    <name type="scientific">Biomphalaria glabrata</name>
    <name type="common">Bloodfluke planorb</name>
    <name type="synonym">Freshwater snail</name>
    <dbReference type="NCBI Taxonomy" id="6526"/>
    <lineage>
        <taxon>Eukaryota</taxon>
        <taxon>Metazoa</taxon>
        <taxon>Spiralia</taxon>
        <taxon>Lophotrochozoa</taxon>
        <taxon>Mollusca</taxon>
        <taxon>Gastropoda</taxon>
        <taxon>Heterobranchia</taxon>
        <taxon>Euthyneura</taxon>
        <taxon>Panpulmonata</taxon>
        <taxon>Hygrophila</taxon>
        <taxon>Lymnaeoidea</taxon>
        <taxon>Planorbidae</taxon>
        <taxon>Biomphalaria</taxon>
    </lineage>
</organism>
<comment type="subunit">
    <text evidence="6">Homodimer.</text>
</comment>
<dbReference type="Proteomes" id="UP000076420">
    <property type="component" value="Unassembled WGS sequence"/>
</dbReference>
<dbReference type="Gene3D" id="3.40.50.920">
    <property type="match status" value="1"/>
</dbReference>
<dbReference type="PANTHER" id="PTHR43522:SF2">
    <property type="entry name" value="TRANSKETOLASE 1-RELATED"/>
    <property type="match status" value="1"/>
</dbReference>
<dbReference type="STRING" id="6526.A0A182Z7B1"/>
<dbReference type="Pfam" id="PF02779">
    <property type="entry name" value="Transket_pyr"/>
    <property type="match status" value="1"/>
</dbReference>
<dbReference type="InterPro" id="IPR020826">
    <property type="entry name" value="Transketolase_BS"/>
</dbReference>
<evidence type="ECO:0000313" key="16">
    <source>
        <dbReference type="Proteomes" id="UP000076420"/>
    </source>
</evidence>
<dbReference type="GO" id="GO:0006098">
    <property type="term" value="P:pentose-phosphate shunt"/>
    <property type="evidence" value="ECO:0007669"/>
    <property type="project" value="TreeGrafter"/>
</dbReference>
<keyword evidence="9" id="KW-0479">Metal-binding</keyword>
<dbReference type="InterPro" id="IPR029061">
    <property type="entry name" value="THDP-binding"/>
</dbReference>
<proteinExistence type="predicted"/>
<dbReference type="VEuPathDB" id="VectorBase:BGLB005019"/>
<dbReference type="GO" id="GO:0004802">
    <property type="term" value="F:transketolase activity"/>
    <property type="evidence" value="ECO:0007669"/>
    <property type="project" value="UniProtKB-EC"/>
</dbReference>
<comment type="cofactor">
    <cofactor evidence="5">
        <name>thiamine diphosphate</name>
        <dbReference type="ChEBI" id="CHEBI:58937"/>
    </cofactor>
</comment>
<dbReference type="SMART" id="SM00861">
    <property type="entry name" value="Transket_pyr"/>
    <property type="match status" value="1"/>
</dbReference>
<evidence type="ECO:0000256" key="13">
    <source>
        <dbReference type="ARBA" id="ARBA00049473"/>
    </source>
</evidence>
<keyword evidence="11" id="KW-0460">Magnesium</keyword>
<comment type="cofactor">
    <cofactor evidence="1">
        <name>Ca(2+)</name>
        <dbReference type="ChEBI" id="CHEBI:29108"/>
    </cofactor>
</comment>
<keyword evidence="8" id="KW-0808">Transferase</keyword>